<feature type="region of interest" description="Disordered" evidence="1">
    <location>
        <begin position="194"/>
        <end position="229"/>
    </location>
</feature>
<feature type="region of interest" description="Disordered" evidence="1">
    <location>
        <begin position="573"/>
        <end position="610"/>
    </location>
</feature>
<sequence length="1108" mass="121870">MKQFFLRSSYLTPFRLYNIWNRNGTIRLFRWRISFVGPHRVLSETGYAVHSRCRTQLDIRVSSQCQFEQPIDHESSNYSRGSSAMYGTSPSMSVYAPPALRNGSYPSHYYRSPYMDEDVYSSYPQHGPVSSAAGGGDISDFSGRGRQYERVTDYWSAMDSVQSDYSRTRSSPQAVYSSGPVRYQSLSDLAPRFRPRFGQPGGVPRVRPPRGVGGIRPRRIGLTSPSGDEVRRAPVPTLYCELCKVGCAGPKALAEHQNGQRHKKRVAQSEAIERLKQGSAGETLKTTPNANMHELRCELCDVCCTGAEAYSAHVAGKLHQRAVRLHRELGKPVPETDNPLVSSAVAKTLEAKPEEAPPAVKETPPVSTTAEEKIEDKSGMKKVELSKLVDDEKKAVGAEFIQVIPGPGGKGIHYKCTLCECQFTNADAKELHLKGRRHRLQYKKKVDPDLSVPRKPRNPFYKGTERQPEKGNAIPPMPSSSNLSWPGFIPTNDAAPFFNMQQPFPRINYRGSGAYGGPSAQHFNVTLENRYLTAKHSNIVPTELEAQAMKTAVGLCEFALKRISDALFESAKREATESTRVDKPDIAAKPDIKKPNSDETTEEASVASSELAAEENRLLRGVVRVGPLGKSLLLRGDHEGDLVLVCSEWPTCEVVTFIKTELAKQLTAMDDQYEYVVSDIPAQGQLTVRTTRKVPESELKADESIADEWPVITIRIQLTSRAACDDEITNKDSNTNNSVVSGAVKAAADGSNVTANTALPTAPEQQQQPQASNTVKSESLSHVRKLFAQGERIPKNVCLDALDAIDQAKWFQGALMTPPLGIVARVLVDFMRAEKTWLNLNQFGVLALLGRLLNVDLQMGCLSSARGQRPPFLPSGQPFGAAIRPRLPVVLPLPLIGPGRLFRRFFEAISSGLLIQLREGEPQPVEPVADTADLKPDEADSPSQFFAYNLLATTPVSIREEITVSAQFCLRQIAFKQLYKVLHMEPLSSNHAWKKDTAKDSLEGIGGDSEVTETVEIEVTAPGAVKRRRSEVDSVDAQQQDEADVEQDGEKEPKEQQASSCSAPEPVSNDQSSSHVAETASELPDPEVVAPPTTRSGTAAKRSRRGRY</sequence>
<dbReference type="Gene3D" id="3.30.460.10">
    <property type="entry name" value="Beta Polymerase, domain 2"/>
    <property type="match status" value="1"/>
</dbReference>
<feature type="compositionally biased region" description="Low complexity" evidence="1">
    <location>
        <begin position="196"/>
        <end position="205"/>
    </location>
</feature>
<keyword evidence="4" id="KW-1185">Reference proteome</keyword>
<dbReference type="PROSITE" id="PS51703">
    <property type="entry name" value="DZF"/>
    <property type="match status" value="1"/>
</dbReference>
<dbReference type="Pfam" id="PF12874">
    <property type="entry name" value="zf-met"/>
    <property type="match status" value="3"/>
</dbReference>
<dbReference type="Pfam" id="PF07528">
    <property type="entry name" value="DZF_N"/>
    <property type="match status" value="1"/>
</dbReference>
<comment type="caution">
    <text evidence="3">The sequence shown here is derived from an EMBL/GenBank/DDBJ whole genome shotgun (WGS) entry which is preliminary data.</text>
</comment>
<dbReference type="InterPro" id="IPR049401">
    <property type="entry name" value="DZF_dom_N"/>
</dbReference>
<dbReference type="PANTHER" id="PTHR45762:SF3">
    <property type="entry name" value="ZINC-FINGER PROTEIN AT 72D, ISOFORM B"/>
    <property type="match status" value="1"/>
</dbReference>
<dbReference type="OrthoDB" id="8898434at2759"/>
<evidence type="ECO:0000256" key="1">
    <source>
        <dbReference type="SAM" id="MobiDB-lite"/>
    </source>
</evidence>
<dbReference type="SMART" id="SM00451">
    <property type="entry name" value="ZnF_U1"/>
    <property type="match status" value="3"/>
</dbReference>
<dbReference type="AlphaFoldDB" id="A0A4S2L6K8"/>
<organism evidence="3 4">
    <name type="scientific">Opisthorchis felineus</name>
    <dbReference type="NCBI Taxonomy" id="147828"/>
    <lineage>
        <taxon>Eukaryota</taxon>
        <taxon>Metazoa</taxon>
        <taxon>Spiralia</taxon>
        <taxon>Lophotrochozoa</taxon>
        <taxon>Platyhelminthes</taxon>
        <taxon>Trematoda</taxon>
        <taxon>Digenea</taxon>
        <taxon>Opisthorchiida</taxon>
        <taxon>Opisthorchiata</taxon>
        <taxon>Opisthorchiidae</taxon>
        <taxon>Opisthorchis</taxon>
    </lineage>
</organism>
<feature type="region of interest" description="Disordered" evidence="1">
    <location>
        <begin position="349"/>
        <end position="377"/>
    </location>
</feature>
<dbReference type="InterPro" id="IPR003604">
    <property type="entry name" value="Matrin/U1-like-C_Znf_C2H2"/>
</dbReference>
<feature type="compositionally biased region" description="Polar residues" evidence="1">
    <location>
        <begin position="1056"/>
        <end position="1076"/>
    </location>
</feature>
<protein>
    <recommendedName>
        <fullName evidence="2">DZF domain-containing protein</fullName>
    </recommendedName>
</protein>
<dbReference type="PROSITE" id="PS00028">
    <property type="entry name" value="ZINC_FINGER_C2H2_1"/>
    <property type="match status" value="1"/>
</dbReference>
<dbReference type="SUPFAM" id="SSF57667">
    <property type="entry name" value="beta-beta-alpha zinc fingers"/>
    <property type="match status" value="3"/>
</dbReference>
<dbReference type="GO" id="GO:0003676">
    <property type="term" value="F:nucleic acid binding"/>
    <property type="evidence" value="ECO:0007669"/>
    <property type="project" value="InterPro"/>
</dbReference>
<dbReference type="InterPro" id="IPR036236">
    <property type="entry name" value="Znf_C2H2_sf"/>
</dbReference>
<dbReference type="EMBL" id="SJOL01009161">
    <property type="protein sequence ID" value="TGZ58712.1"/>
    <property type="molecule type" value="Genomic_DNA"/>
</dbReference>
<evidence type="ECO:0000313" key="4">
    <source>
        <dbReference type="Proteomes" id="UP000308267"/>
    </source>
</evidence>
<evidence type="ECO:0000259" key="2">
    <source>
        <dbReference type="PROSITE" id="PS51703"/>
    </source>
</evidence>
<dbReference type="GO" id="GO:0008270">
    <property type="term" value="F:zinc ion binding"/>
    <property type="evidence" value="ECO:0007669"/>
    <property type="project" value="InterPro"/>
</dbReference>
<reference evidence="3 4" key="1">
    <citation type="journal article" date="2019" name="BMC Genomics">
        <title>New insights from Opisthorchis felineus genome: update on genomics of the epidemiologically important liver flukes.</title>
        <authorList>
            <person name="Ershov N.I."/>
            <person name="Mordvinov V.A."/>
            <person name="Prokhortchouk E.B."/>
            <person name="Pakharukova M.Y."/>
            <person name="Gunbin K.V."/>
            <person name="Ustyantsev K."/>
            <person name="Genaev M.A."/>
            <person name="Blinov A.G."/>
            <person name="Mazur A."/>
            <person name="Boulygina E."/>
            <person name="Tsygankova S."/>
            <person name="Khrameeva E."/>
            <person name="Chekanov N."/>
            <person name="Fan G."/>
            <person name="Xiao A."/>
            <person name="Zhang H."/>
            <person name="Xu X."/>
            <person name="Yang H."/>
            <person name="Solovyev V."/>
            <person name="Lee S.M."/>
            <person name="Liu X."/>
            <person name="Afonnikov D.A."/>
            <person name="Skryabin K.G."/>
        </authorList>
    </citation>
    <scope>NUCLEOTIDE SEQUENCE [LARGE SCALE GENOMIC DNA]</scope>
    <source>
        <strain evidence="3">AK-0245</strain>
        <tissue evidence="3">Whole organism</tissue>
    </source>
</reference>
<evidence type="ECO:0000313" key="3">
    <source>
        <dbReference type="EMBL" id="TGZ58712.1"/>
    </source>
</evidence>
<dbReference type="InterPro" id="IPR006561">
    <property type="entry name" value="DZF_dom"/>
</dbReference>
<name>A0A4S2L6K8_OPIFE</name>
<dbReference type="Gene3D" id="3.30.160.60">
    <property type="entry name" value="Classic Zinc Finger"/>
    <property type="match status" value="2"/>
</dbReference>
<dbReference type="SMART" id="SM00355">
    <property type="entry name" value="ZnF_C2H2"/>
    <property type="match status" value="3"/>
</dbReference>
<proteinExistence type="predicted"/>
<feature type="domain" description="DZF" evidence="2">
    <location>
        <begin position="502"/>
        <end position="1034"/>
    </location>
</feature>
<dbReference type="SMART" id="SM00572">
    <property type="entry name" value="DZF"/>
    <property type="match status" value="1"/>
</dbReference>
<feature type="region of interest" description="Disordered" evidence="1">
    <location>
        <begin position="449"/>
        <end position="479"/>
    </location>
</feature>
<gene>
    <name evidence="3" type="ORF">CRM22_009491</name>
</gene>
<accession>A0A4S2L6K8</accession>
<dbReference type="InterPro" id="IPR043519">
    <property type="entry name" value="NT_sf"/>
</dbReference>
<feature type="compositionally biased region" description="Basic and acidic residues" evidence="1">
    <location>
        <begin position="573"/>
        <end position="597"/>
    </location>
</feature>
<dbReference type="PROSITE" id="PS50152">
    <property type="entry name" value="25A_SYNTH_3"/>
    <property type="match status" value="1"/>
</dbReference>
<dbReference type="InterPro" id="IPR013087">
    <property type="entry name" value="Znf_C2H2_type"/>
</dbReference>
<dbReference type="Proteomes" id="UP000308267">
    <property type="component" value="Unassembled WGS sequence"/>
</dbReference>
<dbReference type="PANTHER" id="PTHR45762">
    <property type="entry name" value="ZINC FINGER RNA-BINDING PROTEIN"/>
    <property type="match status" value="1"/>
</dbReference>
<feature type="region of interest" description="Disordered" evidence="1">
    <location>
        <begin position="1026"/>
        <end position="1108"/>
    </location>
</feature>
<dbReference type="STRING" id="147828.A0A4S2L6K8"/>